<dbReference type="InterPro" id="IPR050238">
    <property type="entry name" value="DNA_Rep/Repair_Clamp_Loader"/>
</dbReference>
<dbReference type="RefSeq" id="WP_028727042.1">
    <property type="nucleotide sequence ID" value="NZ_AUAE01000011.1"/>
</dbReference>
<gene>
    <name evidence="11" type="primary">dnaX</name>
    <name evidence="14" type="ORF">HMPREF1536_00769</name>
</gene>
<comment type="catalytic activity">
    <reaction evidence="10 11">
        <text>DNA(n) + a 2'-deoxyribonucleoside 5'-triphosphate = DNA(n+1) + diphosphate</text>
        <dbReference type="Rhea" id="RHEA:22508"/>
        <dbReference type="Rhea" id="RHEA-COMP:17339"/>
        <dbReference type="Rhea" id="RHEA-COMP:17340"/>
        <dbReference type="ChEBI" id="CHEBI:33019"/>
        <dbReference type="ChEBI" id="CHEBI:61560"/>
        <dbReference type="ChEBI" id="CHEBI:173112"/>
        <dbReference type="EC" id="2.7.7.7"/>
    </reaction>
</comment>
<dbReference type="GO" id="GO:0006261">
    <property type="term" value="P:DNA-templated DNA replication"/>
    <property type="evidence" value="ECO:0007669"/>
    <property type="project" value="TreeGrafter"/>
</dbReference>
<dbReference type="STRING" id="1203610.HMPREF1536_00769"/>
<comment type="subunit">
    <text evidence="11">DNA polymerase III contains a core (composed of alpha, epsilon and theta chains) that associates with a tau subunit. This core dimerizes to form the POLIII' complex. PolIII' associates with the gamma complex (composed of gamma, delta, delta', psi and chi chains) and with the beta chain to form the complete DNA polymerase III complex.</text>
</comment>
<dbReference type="CDD" id="cd00009">
    <property type="entry name" value="AAA"/>
    <property type="match status" value="1"/>
</dbReference>
<keyword evidence="9 11" id="KW-0239">DNA-directed DNA polymerase</keyword>
<accession>A0A0F5JNF0</accession>
<dbReference type="PRINTS" id="PR00300">
    <property type="entry name" value="CLPPROTEASEA"/>
</dbReference>
<evidence type="ECO:0000256" key="2">
    <source>
        <dbReference type="ARBA" id="ARBA00022679"/>
    </source>
</evidence>
<dbReference type="Pfam" id="PF22608">
    <property type="entry name" value="DNAX_ATPase_lid"/>
    <property type="match status" value="1"/>
</dbReference>
<dbReference type="InterPro" id="IPR008921">
    <property type="entry name" value="DNA_pol3_clamp-load_cplx_C"/>
</dbReference>
<protein>
    <recommendedName>
        <fullName evidence="11">DNA polymerase III subunit gamma/tau</fullName>
        <ecNumber evidence="11">2.7.7.7</ecNumber>
    </recommendedName>
</protein>
<evidence type="ECO:0000256" key="9">
    <source>
        <dbReference type="ARBA" id="ARBA00022932"/>
    </source>
</evidence>
<dbReference type="AlphaFoldDB" id="A0A0F5JNF0"/>
<dbReference type="InterPro" id="IPR022754">
    <property type="entry name" value="DNA_pol_III_gamma-3"/>
</dbReference>
<dbReference type="GO" id="GO:0003677">
    <property type="term" value="F:DNA binding"/>
    <property type="evidence" value="ECO:0007669"/>
    <property type="project" value="InterPro"/>
</dbReference>
<dbReference type="Proteomes" id="UP000033035">
    <property type="component" value="Unassembled WGS sequence"/>
</dbReference>
<dbReference type="PATRIC" id="fig|1203610.3.peg.791"/>
<dbReference type="NCBIfam" id="TIGR01128">
    <property type="entry name" value="holA"/>
    <property type="match status" value="1"/>
</dbReference>
<dbReference type="PANTHER" id="PTHR11669:SF0">
    <property type="entry name" value="PROTEIN STICHEL-LIKE 2"/>
    <property type="match status" value="1"/>
</dbReference>
<dbReference type="NCBIfam" id="TIGR02397">
    <property type="entry name" value="dnaX_nterm"/>
    <property type="match status" value="1"/>
</dbReference>
<evidence type="ECO:0000256" key="1">
    <source>
        <dbReference type="ARBA" id="ARBA00006360"/>
    </source>
</evidence>
<dbReference type="FunFam" id="3.40.50.300:FF:000014">
    <property type="entry name" value="DNA polymerase III subunit gamma/tau"/>
    <property type="match status" value="1"/>
</dbReference>
<dbReference type="InterPro" id="IPR005790">
    <property type="entry name" value="DNA_polIII_delta"/>
</dbReference>
<feature type="compositionally biased region" description="Polar residues" evidence="12">
    <location>
        <begin position="430"/>
        <end position="443"/>
    </location>
</feature>
<dbReference type="Pfam" id="PF12169">
    <property type="entry name" value="DNA_pol3_gamma3"/>
    <property type="match status" value="1"/>
</dbReference>
<evidence type="ECO:0000256" key="7">
    <source>
        <dbReference type="ARBA" id="ARBA00022833"/>
    </source>
</evidence>
<dbReference type="HOGENOM" id="CLU_006229_0_2_10"/>
<dbReference type="PANTHER" id="PTHR11669">
    <property type="entry name" value="REPLICATION FACTOR C / DNA POLYMERASE III GAMMA-TAU SUBUNIT"/>
    <property type="match status" value="1"/>
</dbReference>
<proteinExistence type="inferred from homology"/>
<feature type="domain" description="AAA+ ATPase" evidence="13">
    <location>
        <begin position="38"/>
        <end position="181"/>
    </location>
</feature>
<dbReference type="InterPro" id="IPR003593">
    <property type="entry name" value="AAA+_ATPase"/>
</dbReference>
<keyword evidence="5" id="KW-0479">Metal-binding</keyword>
<dbReference type="Pfam" id="PF13177">
    <property type="entry name" value="DNA_pol3_delta2"/>
    <property type="match status" value="1"/>
</dbReference>
<evidence type="ECO:0000256" key="10">
    <source>
        <dbReference type="ARBA" id="ARBA00049244"/>
    </source>
</evidence>
<keyword evidence="15" id="KW-1185">Reference proteome</keyword>
<dbReference type="Gene3D" id="3.40.50.300">
    <property type="entry name" value="P-loop containing nucleotide triphosphate hydrolases"/>
    <property type="match status" value="1"/>
</dbReference>
<dbReference type="InterPro" id="IPR045085">
    <property type="entry name" value="HLD_clamp_pol_III_gamma_tau"/>
</dbReference>
<dbReference type="SMART" id="SM00382">
    <property type="entry name" value="AAA"/>
    <property type="match status" value="1"/>
</dbReference>
<evidence type="ECO:0000313" key="14">
    <source>
        <dbReference type="EMBL" id="KKB59229.1"/>
    </source>
</evidence>
<keyword evidence="3 11" id="KW-0548">Nucleotidyltransferase</keyword>
<evidence type="ECO:0000256" key="3">
    <source>
        <dbReference type="ARBA" id="ARBA00022695"/>
    </source>
</evidence>
<evidence type="ECO:0000256" key="8">
    <source>
        <dbReference type="ARBA" id="ARBA00022840"/>
    </source>
</evidence>
<dbReference type="NCBIfam" id="NF004046">
    <property type="entry name" value="PRK05563.1"/>
    <property type="match status" value="1"/>
</dbReference>
<dbReference type="FunFam" id="1.10.8.60:FF:000013">
    <property type="entry name" value="DNA polymerase III subunit gamma/tau"/>
    <property type="match status" value="1"/>
</dbReference>
<feature type="compositionally biased region" description="Polar residues" evidence="12">
    <location>
        <begin position="384"/>
        <end position="401"/>
    </location>
</feature>
<comment type="function">
    <text evidence="11">DNA polymerase III is a complex, multichain enzyme responsible for most of the replicative synthesis in bacteria. This DNA polymerase also exhibits 3' to 5' exonuclease activity.</text>
</comment>
<evidence type="ECO:0000256" key="6">
    <source>
        <dbReference type="ARBA" id="ARBA00022741"/>
    </source>
</evidence>
<dbReference type="SUPFAM" id="SSF48019">
    <property type="entry name" value="post-AAA+ oligomerization domain-like"/>
    <property type="match status" value="1"/>
</dbReference>
<evidence type="ECO:0000256" key="11">
    <source>
        <dbReference type="RuleBase" id="RU364063"/>
    </source>
</evidence>
<evidence type="ECO:0000256" key="5">
    <source>
        <dbReference type="ARBA" id="ARBA00022723"/>
    </source>
</evidence>
<name>A0A0F5JNF0_9BACT</name>
<keyword evidence="8 11" id="KW-0067">ATP-binding</keyword>
<keyword evidence="2 11" id="KW-0808">Transferase</keyword>
<evidence type="ECO:0000256" key="4">
    <source>
        <dbReference type="ARBA" id="ARBA00022705"/>
    </source>
</evidence>
<dbReference type="CDD" id="cd18137">
    <property type="entry name" value="HLD_clamp_pol_III_gamma_tau"/>
    <property type="match status" value="1"/>
</dbReference>
<dbReference type="Gene3D" id="1.20.272.10">
    <property type="match status" value="1"/>
</dbReference>
<comment type="similarity">
    <text evidence="1 11">Belongs to the DnaX/STICHEL family.</text>
</comment>
<comment type="caution">
    <text evidence="14">The sequence shown here is derived from an EMBL/GenBank/DDBJ whole genome shotgun (WGS) entry which is preliminary data.</text>
</comment>
<evidence type="ECO:0000259" key="13">
    <source>
        <dbReference type="SMART" id="SM00382"/>
    </source>
</evidence>
<keyword evidence="7" id="KW-0862">Zinc</keyword>
<dbReference type="GO" id="GO:0005524">
    <property type="term" value="F:ATP binding"/>
    <property type="evidence" value="ECO:0007669"/>
    <property type="project" value="UniProtKB-KW"/>
</dbReference>
<dbReference type="NCBIfam" id="NF011531">
    <property type="entry name" value="PRK14971.1"/>
    <property type="match status" value="1"/>
</dbReference>
<evidence type="ECO:0000256" key="12">
    <source>
        <dbReference type="SAM" id="MobiDB-lite"/>
    </source>
</evidence>
<dbReference type="SUPFAM" id="SSF52540">
    <property type="entry name" value="P-loop containing nucleoside triphosphate hydrolases"/>
    <property type="match status" value="1"/>
</dbReference>
<evidence type="ECO:0000313" key="15">
    <source>
        <dbReference type="Proteomes" id="UP000033035"/>
    </source>
</evidence>
<sequence>MDNYIVSARKYRPSTFRSVVGQKSLTTTLKNAIQSNKLAHAYLFCGPRGVGKTSCARIFAKTINCLTPTADGEACNECESCQAFNEQRSYNIHELDAASNNSVDDIRSLIDQVRIPPAIGKYKVFIIDEVHMLSSAAFNAFLKTLEEPPHHALFILATTEKHKVLPTILSRCQIYDFSRISIADMVEHLEYVASRENVTAEPEALNVIAQKADGGMRDALSIFDQVVSFTNGNITYQAVIDNLNVLDYEYYFRLTDSILAGNVRSSILTLNEILSKGFDGQNIITGLAAHFRDLLVCKDEATLILFEVGASIRERYKEMAKRCPDQLLFKAIELANTCDLNYRASRNKRLLLELTLIQLCQLSNAGQAVDDKKKGLIEPIASGSPGQAVSQGAQPVNQGQPARQPVQPGQPYPQQPVNQGNDNGRVIATNMPSSATVIPQSPSAAPPKKVNRPPHLGTSLKEIGVEKPKNQTVQQNTQAVQEVVTPFGEDELVRVWDAYAASIDKKVYLKNTMINCKPVLQENYFFEVGVHNPGQQDELSNGCVDLLNYLRVQLKNTRIQMRVRIIEANEKHLAYTSTEKFEHLLSVNPVLGKLKDEFNLTLD</sequence>
<dbReference type="GO" id="GO:0009360">
    <property type="term" value="C:DNA polymerase III complex"/>
    <property type="evidence" value="ECO:0007669"/>
    <property type="project" value="InterPro"/>
</dbReference>
<dbReference type="GO" id="GO:0003887">
    <property type="term" value="F:DNA-directed DNA polymerase activity"/>
    <property type="evidence" value="ECO:0007669"/>
    <property type="project" value="UniProtKB-KW"/>
</dbReference>
<reference evidence="14 15" key="1">
    <citation type="submission" date="2013-04" db="EMBL/GenBank/DDBJ databases">
        <title>The Genome Sequence of Parabacteroides gordonii DSM 23371.</title>
        <authorList>
            <consortium name="The Broad Institute Genomics Platform"/>
            <person name="Earl A."/>
            <person name="Ward D."/>
            <person name="Feldgarden M."/>
            <person name="Gevers D."/>
            <person name="Martens E."/>
            <person name="Sakamoto M."/>
            <person name="Benno Y."/>
            <person name="Suzuki N."/>
            <person name="Matsunaga N."/>
            <person name="Koshihara K."/>
            <person name="Seki M."/>
            <person name="Komiya H."/>
            <person name="Walker B."/>
            <person name="Young S."/>
            <person name="Zeng Q."/>
            <person name="Gargeya S."/>
            <person name="Fitzgerald M."/>
            <person name="Haas B."/>
            <person name="Abouelleil A."/>
            <person name="Allen A.W."/>
            <person name="Alvarado L."/>
            <person name="Arachchi H.M."/>
            <person name="Berlin A.M."/>
            <person name="Chapman S.B."/>
            <person name="Gainer-Dewar J."/>
            <person name="Goldberg J."/>
            <person name="Griggs A."/>
            <person name="Gujja S."/>
            <person name="Hansen M."/>
            <person name="Howarth C."/>
            <person name="Imamovic A."/>
            <person name="Ireland A."/>
            <person name="Larimer J."/>
            <person name="McCowan C."/>
            <person name="Murphy C."/>
            <person name="Pearson M."/>
            <person name="Poon T.W."/>
            <person name="Priest M."/>
            <person name="Roberts A."/>
            <person name="Saif S."/>
            <person name="Shea T."/>
            <person name="Sisk P."/>
            <person name="Sykes S."/>
            <person name="Wortman J."/>
            <person name="Nusbaum C."/>
            <person name="Birren B."/>
        </authorList>
    </citation>
    <scope>NUCLEOTIDE SEQUENCE [LARGE SCALE GENOMIC DNA]</scope>
    <source>
        <strain evidence="14 15">MS-1</strain>
    </source>
</reference>
<organism evidence="14 15">
    <name type="scientific">Parabacteroides gordonii MS-1 = DSM 23371</name>
    <dbReference type="NCBI Taxonomy" id="1203610"/>
    <lineage>
        <taxon>Bacteria</taxon>
        <taxon>Pseudomonadati</taxon>
        <taxon>Bacteroidota</taxon>
        <taxon>Bacteroidia</taxon>
        <taxon>Bacteroidales</taxon>
        <taxon>Tannerellaceae</taxon>
        <taxon>Parabacteroides</taxon>
    </lineage>
</organism>
<dbReference type="InterPro" id="IPR012763">
    <property type="entry name" value="DNA_pol_III_sug/sutau_N"/>
</dbReference>
<dbReference type="EMBL" id="AQHW01000005">
    <property type="protein sequence ID" value="KKB59229.1"/>
    <property type="molecule type" value="Genomic_DNA"/>
</dbReference>
<dbReference type="Gene3D" id="1.10.8.60">
    <property type="match status" value="1"/>
</dbReference>
<dbReference type="InterPro" id="IPR027417">
    <property type="entry name" value="P-loop_NTPase"/>
</dbReference>
<dbReference type="GO" id="GO:0046872">
    <property type="term" value="F:metal ion binding"/>
    <property type="evidence" value="ECO:0007669"/>
    <property type="project" value="UniProtKB-KW"/>
</dbReference>
<keyword evidence="4 11" id="KW-0235">DNA replication</keyword>
<dbReference type="InterPro" id="IPR001270">
    <property type="entry name" value="ClpA/B"/>
</dbReference>
<feature type="region of interest" description="Disordered" evidence="12">
    <location>
        <begin position="377"/>
        <end position="457"/>
    </location>
</feature>
<dbReference type="EC" id="2.7.7.7" evidence="11"/>
<keyword evidence="6 11" id="KW-0547">Nucleotide-binding</keyword>